<evidence type="ECO:0000313" key="7">
    <source>
        <dbReference type="EMBL" id="TFF39790.1"/>
    </source>
</evidence>
<protein>
    <submittedName>
        <fullName evidence="7">Fatty acid hydroxylase family protein</fullName>
    </submittedName>
</protein>
<dbReference type="GO" id="GO:0005506">
    <property type="term" value="F:iron ion binding"/>
    <property type="evidence" value="ECO:0007669"/>
    <property type="project" value="InterPro"/>
</dbReference>
<dbReference type="InterPro" id="IPR006694">
    <property type="entry name" value="Fatty_acid_hydroxylase"/>
</dbReference>
<evidence type="ECO:0000256" key="1">
    <source>
        <dbReference type="ARBA" id="ARBA00004370"/>
    </source>
</evidence>
<dbReference type="EMBL" id="SOZE01000003">
    <property type="protein sequence ID" value="TFF39790.1"/>
    <property type="molecule type" value="Genomic_DNA"/>
</dbReference>
<dbReference type="GO" id="GO:0016020">
    <property type="term" value="C:membrane"/>
    <property type="evidence" value="ECO:0007669"/>
    <property type="project" value="UniProtKB-SubCell"/>
</dbReference>
<keyword evidence="4 5" id="KW-0472">Membrane</keyword>
<reference evidence="7 8" key="1">
    <citation type="journal article" date="2017" name="Int. J. Syst. Evol. Microbiol.">
        <title>Mucilaginibacterpsychrotolerans sp. nov., isolated from peatlands.</title>
        <authorList>
            <person name="Deng Y."/>
            <person name="Shen L."/>
            <person name="Xu B."/>
            <person name="Liu Y."/>
            <person name="Gu Z."/>
            <person name="Liu H."/>
            <person name="Zhou Y."/>
        </authorList>
    </citation>
    <scope>NUCLEOTIDE SEQUENCE [LARGE SCALE GENOMIC DNA]</scope>
    <source>
        <strain evidence="7 8">NH7-4</strain>
    </source>
</reference>
<dbReference type="GO" id="GO:0008610">
    <property type="term" value="P:lipid biosynthetic process"/>
    <property type="evidence" value="ECO:0007669"/>
    <property type="project" value="InterPro"/>
</dbReference>
<evidence type="ECO:0000256" key="5">
    <source>
        <dbReference type="SAM" id="Phobius"/>
    </source>
</evidence>
<keyword evidence="3 5" id="KW-1133">Transmembrane helix</keyword>
<dbReference type="AlphaFoldDB" id="A0A4Y8SMC4"/>
<feature type="transmembrane region" description="Helical" evidence="5">
    <location>
        <begin position="51"/>
        <end position="73"/>
    </location>
</feature>
<feature type="transmembrane region" description="Helical" evidence="5">
    <location>
        <begin position="85"/>
        <end position="109"/>
    </location>
</feature>
<comment type="caution">
    <text evidence="7">The sequence shown here is derived from an EMBL/GenBank/DDBJ whole genome shotgun (WGS) entry which is preliminary data.</text>
</comment>
<comment type="subcellular location">
    <subcellularLocation>
        <location evidence="1">Membrane</location>
    </subcellularLocation>
</comment>
<dbReference type="InterPro" id="IPR050307">
    <property type="entry name" value="Sterol_Desaturase_Related"/>
</dbReference>
<gene>
    <name evidence="7" type="ORF">E2R66_05345</name>
</gene>
<accession>A0A4Y8SMC4</accession>
<organism evidence="7 8">
    <name type="scientific">Mucilaginibacter psychrotolerans</name>
    <dbReference type="NCBI Taxonomy" id="1524096"/>
    <lineage>
        <taxon>Bacteria</taxon>
        <taxon>Pseudomonadati</taxon>
        <taxon>Bacteroidota</taxon>
        <taxon>Sphingobacteriia</taxon>
        <taxon>Sphingobacteriales</taxon>
        <taxon>Sphingobacteriaceae</taxon>
        <taxon>Mucilaginibacter</taxon>
    </lineage>
</organism>
<dbReference type="GO" id="GO:0016491">
    <property type="term" value="F:oxidoreductase activity"/>
    <property type="evidence" value="ECO:0007669"/>
    <property type="project" value="InterPro"/>
</dbReference>
<feature type="domain" description="Fatty acid hydroxylase" evidence="6">
    <location>
        <begin position="91"/>
        <end position="226"/>
    </location>
</feature>
<dbReference type="Proteomes" id="UP000297540">
    <property type="component" value="Unassembled WGS sequence"/>
</dbReference>
<evidence type="ECO:0000313" key="8">
    <source>
        <dbReference type="Proteomes" id="UP000297540"/>
    </source>
</evidence>
<evidence type="ECO:0000256" key="4">
    <source>
        <dbReference type="ARBA" id="ARBA00023136"/>
    </source>
</evidence>
<evidence type="ECO:0000256" key="3">
    <source>
        <dbReference type="ARBA" id="ARBA00022989"/>
    </source>
</evidence>
<sequence>MLRFLSAQSTLILWLIFLVENLLVTAIGLLAGWIILKLGKKPIRPASPTEILTCIGTNLINTAITYAGFWGWQHGYLIFGFDINWYIIVDFLLLFLAMDLAMYVLHYAIHQMALYKVIHRFHHHYRHPIPIDLFVLHPLETMSFGSLWLFTLALYHFNFYAVLIYLSLNVVFGIIGHLGVEPLPAKLRDSYLLKYLGTSSFHHNHHTDIKYNFGFYTSIWDRIFKTYKA</sequence>
<keyword evidence="8" id="KW-1185">Reference proteome</keyword>
<keyword evidence="2 5" id="KW-0812">Transmembrane</keyword>
<name>A0A4Y8SMC4_9SPHI</name>
<dbReference type="Pfam" id="PF04116">
    <property type="entry name" value="FA_hydroxylase"/>
    <property type="match status" value="1"/>
</dbReference>
<dbReference type="RefSeq" id="WP_133227399.1">
    <property type="nucleotide sequence ID" value="NZ_SOZE01000003.1"/>
</dbReference>
<dbReference type="PANTHER" id="PTHR11863">
    <property type="entry name" value="STEROL DESATURASE"/>
    <property type="match status" value="1"/>
</dbReference>
<evidence type="ECO:0000256" key="2">
    <source>
        <dbReference type="ARBA" id="ARBA00022692"/>
    </source>
</evidence>
<proteinExistence type="predicted"/>
<evidence type="ECO:0000259" key="6">
    <source>
        <dbReference type="Pfam" id="PF04116"/>
    </source>
</evidence>
<feature type="transmembrane region" description="Helical" evidence="5">
    <location>
        <begin position="12"/>
        <end position="39"/>
    </location>
</feature>
<dbReference type="OrthoDB" id="9770329at2"/>